<keyword evidence="4" id="KW-1185">Reference proteome</keyword>
<evidence type="ECO:0000256" key="1">
    <source>
        <dbReference type="SAM" id="MobiDB-lite"/>
    </source>
</evidence>
<dbReference type="EMBL" id="RWJN01000267">
    <property type="protein sequence ID" value="TCD63899.1"/>
    <property type="molecule type" value="Genomic_DNA"/>
</dbReference>
<dbReference type="AlphaFoldDB" id="A0A4R0RGI2"/>
<protein>
    <recommendedName>
        <fullName evidence="2">F-box domain-containing protein</fullName>
    </recommendedName>
</protein>
<gene>
    <name evidence="3" type="ORF">EIP91_004778</name>
</gene>
<dbReference type="SUPFAM" id="SSF81383">
    <property type="entry name" value="F-box domain"/>
    <property type="match status" value="1"/>
</dbReference>
<feature type="compositionally biased region" description="Basic and acidic residues" evidence="1">
    <location>
        <begin position="578"/>
        <end position="591"/>
    </location>
</feature>
<evidence type="ECO:0000313" key="4">
    <source>
        <dbReference type="Proteomes" id="UP000292702"/>
    </source>
</evidence>
<accession>A0A4R0RGI2</accession>
<evidence type="ECO:0000259" key="2">
    <source>
        <dbReference type="Pfam" id="PF12937"/>
    </source>
</evidence>
<dbReference type="InterPro" id="IPR001810">
    <property type="entry name" value="F-box_dom"/>
</dbReference>
<proteinExistence type="predicted"/>
<comment type="caution">
    <text evidence="3">The sequence shown here is derived from an EMBL/GenBank/DDBJ whole genome shotgun (WGS) entry which is preliminary data.</text>
</comment>
<dbReference type="Gene3D" id="1.20.1280.50">
    <property type="match status" value="1"/>
</dbReference>
<dbReference type="Proteomes" id="UP000292702">
    <property type="component" value="Unassembled WGS sequence"/>
</dbReference>
<name>A0A4R0RGI2_9APHY</name>
<dbReference type="InterPro" id="IPR036047">
    <property type="entry name" value="F-box-like_dom_sf"/>
</dbReference>
<reference evidence="3 4" key="1">
    <citation type="submission" date="2018-11" db="EMBL/GenBank/DDBJ databases">
        <title>Genome assembly of Steccherinum ochraceum LE-BIN_3174, the white-rot fungus of the Steccherinaceae family (The Residual Polyporoid clade, Polyporales, Basidiomycota).</title>
        <authorList>
            <person name="Fedorova T.V."/>
            <person name="Glazunova O.A."/>
            <person name="Landesman E.O."/>
            <person name="Moiseenko K.V."/>
            <person name="Psurtseva N.V."/>
            <person name="Savinova O.S."/>
            <person name="Shakhova N.V."/>
            <person name="Tyazhelova T.V."/>
            <person name="Vasina D.V."/>
        </authorList>
    </citation>
    <scope>NUCLEOTIDE SEQUENCE [LARGE SCALE GENOMIC DNA]</scope>
    <source>
        <strain evidence="3 4">LE-BIN_3174</strain>
    </source>
</reference>
<dbReference type="OrthoDB" id="3365698at2759"/>
<dbReference type="Pfam" id="PF12937">
    <property type="entry name" value="F-box-like"/>
    <property type="match status" value="1"/>
</dbReference>
<evidence type="ECO:0000313" key="3">
    <source>
        <dbReference type="EMBL" id="TCD63899.1"/>
    </source>
</evidence>
<feature type="domain" description="F-box" evidence="2">
    <location>
        <begin position="75"/>
        <end position="124"/>
    </location>
</feature>
<organism evidence="3 4">
    <name type="scientific">Steccherinum ochraceum</name>
    <dbReference type="NCBI Taxonomy" id="92696"/>
    <lineage>
        <taxon>Eukaryota</taxon>
        <taxon>Fungi</taxon>
        <taxon>Dikarya</taxon>
        <taxon>Basidiomycota</taxon>
        <taxon>Agaricomycotina</taxon>
        <taxon>Agaricomycetes</taxon>
        <taxon>Polyporales</taxon>
        <taxon>Steccherinaceae</taxon>
        <taxon>Steccherinum</taxon>
    </lineage>
</organism>
<feature type="region of interest" description="Disordered" evidence="1">
    <location>
        <begin position="571"/>
        <end position="591"/>
    </location>
</feature>
<sequence>MISDMAASQINFHLATPVLHSVTVILSLMKTGPEETTSFASLDCREGPWLKEEEDKILAQLSRVRFRINAVVPSIARLPPEVLFQIFTWSRLANVAGANWISFSHVCCFWRNVAVSNPSLWTHLGFWNEKILSLCAARNMDLPLLFYWTETSKHGYHLLNYSSRCISLHVVEDDEDDMSYFVKRFRTAEQSWVQLESVYLELKEGPYVNSFAQDVLYVQKSDGLPGAPRLQVLRMSNIVPQDWSTIAAHGAHLRTLRVHDYCARKDGRRPSLEPFWDMLSSLPVLEHLSLVDSPARRLLPDGISTVSDPERTISLDKLRMLRVVTDCTYDIAYLLSPIRLPSTAIVTIERWLKTAEESILAVFPSDHSRLSDYLDTITCVQLVNSSKPRLGSSCLVLTMFPPNDGACSALYAQFDRCTTQKVVIRSTLFQVASVLSNLTELELCLFPDQVMGISKAEWVEIFQTLPRLEAFLVDGCQRDGLPSGTEELEHVKWFPRLLAEHTTPAQNTEISSVPDSLLPRLTRLYFTAFEAPVREALLEDVQGYLDSRKTASLPRCIVYFNGQRWTISQKAHLPNPSENEHLTSPESKAEL</sequence>